<dbReference type="PANTHER" id="PTHR43591">
    <property type="entry name" value="METHYLTRANSFERASE"/>
    <property type="match status" value="1"/>
</dbReference>
<dbReference type="CDD" id="cd02440">
    <property type="entry name" value="AdoMet_MTases"/>
    <property type="match status" value="1"/>
</dbReference>
<evidence type="ECO:0000256" key="1">
    <source>
        <dbReference type="SAM" id="MobiDB-lite"/>
    </source>
</evidence>
<protein>
    <submittedName>
        <fullName evidence="2">Methyltransferase domain-containing protein</fullName>
    </submittedName>
</protein>
<dbReference type="AlphaFoldDB" id="A0A2J6R006"/>
<dbReference type="PANTHER" id="PTHR43591:SF10">
    <property type="entry name" value="ABC TRANSMEMBRANE TYPE-1 DOMAIN-CONTAINING PROTEIN-RELATED"/>
    <property type="match status" value="1"/>
</dbReference>
<evidence type="ECO:0000313" key="2">
    <source>
        <dbReference type="EMBL" id="PMD31847.1"/>
    </source>
</evidence>
<accession>A0A2J6R006</accession>
<feature type="region of interest" description="Disordered" evidence="1">
    <location>
        <begin position="31"/>
        <end position="65"/>
    </location>
</feature>
<dbReference type="Gene3D" id="3.40.50.150">
    <property type="entry name" value="Vaccinia Virus protein VP39"/>
    <property type="match status" value="1"/>
</dbReference>
<evidence type="ECO:0000313" key="3">
    <source>
        <dbReference type="Proteomes" id="UP000235786"/>
    </source>
</evidence>
<keyword evidence="2" id="KW-0808">Transferase</keyword>
<dbReference type="Pfam" id="PF13489">
    <property type="entry name" value="Methyltransf_23"/>
    <property type="match status" value="1"/>
</dbReference>
<dbReference type="GO" id="GO:0008168">
    <property type="term" value="F:methyltransferase activity"/>
    <property type="evidence" value="ECO:0007669"/>
    <property type="project" value="UniProtKB-KW"/>
</dbReference>
<dbReference type="InterPro" id="IPR029063">
    <property type="entry name" value="SAM-dependent_MTases_sf"/>
</dbReference>
<gene>
    <name evidence="2" type="ORF">L207DRAFT_441505</name>
</gene>
<dbReference type="EMBL" id="KZ613961">
    <property type="protein sequence ID" value="PMD31847.1"/>
    <property type="molecule type" value="Genomic_DNA"/>
</dbReference>
<name>A0A2J6R006_HYAVF</name>
<keyword evidence="3" id="KW-1185">Reference proteome</keyword>
<keyword evidence="2" id="KW-0489">Methyltransferase</keyword>
<dbReference type="SUPFAM" id="SSF53335">
    <property type="entry name" value="S-adenosyl-L-methionine-dependent methyltransferases"/>
    <property type="match status" value="1"/>
</dbReference>
<dbReference type="Proteomes" id="UP000235786">
    <property type="component" value="Unassembled WGS sequence"/>
</dbReference>
<dbReference type="STRING" id="1149755.A0A2J6R006"/>
<reference evidence="2 3" key="1">
    <citation type="submission" date="2016-04" db="EMBL/GenBank/DDBJ databases">
        <title>A degradative enzymes factory behind the ericoid mycorrhizal symbiosis.</title>
        <authorList>
            <consortium name="DOE Joint Genome Institute"/>
            <person name="Martino E."/>
            <person name="Morin E."/>
            <person name="Grelet G."/>
            <person name="Kuo A."/>
            <person name="Kohler A."/>
            <person name="Daghino S."/>
            <person name="Barry K."/>
            <person name="Choi C."/>
            <person name="Cichocki N."/>
            <person name="Clum A."/>
            <person name="Copeland A."/>
            <person name="Hainaut M."/>
            <person name="Haridas S."/>
            <person name="Labutti K."/>
            <person name="Lindquist E."/>
            <person name="Lipzen A."/>
            <person name="Khouja H.-R."/>
            <person name="Murat C."/>
            <person name="Ohm R."/>
            <person name="Olson A."/>
            <person name="Spatafora J."/>
            <person name="Veneault-Fourrey C."/>
            <person name="Henrissat B."/>
            <person name="Grigoriev I."/>
            <person name="Martin F."/>
            <person name="Perotto S."/>
        </authorList>
    </citation>
    <scope>NUCLEOTIDE SEQUENCE [LARGE SCALE GENOMIC DNA]</scope>
    <source>
        <strain evidence="2 3">F</strain>
    </source>
</reference>
<proteinExistence type="predicted"/>
<dbReference type="GO" id="GO:0032259">
    <property type="term" value="P:methylation"/>
    <property type="evidence" value="ECO:0007669"/>
    <property type="project" value="UniProtKB-KW"/>
</dbReference>
<sequence>MKPKSTSPYLNPPPTYADLTPAEQAAADLEATVAAQQAEDQIEIDFSDSVTDPGYETDSLGSASSSLKSSIRNYTFENGRRYHKFREGAYNFPNDETEQDREDMKHAMVVNLCGGRLHFAPIGENPQNILDMGTGTGIWAMEMGDLYPGASVVGVDLSPIQPEWVPPGVKFMVDDVESTWLRPLDHFDYIHGRHTVMAIKNWPQLMGRVFDHLKPGGWFELQEIHHQPRSHDGSMPPDHPVPQFWELVSSGLAALGLNLDAVLSLADMMRESGFINVETRIFHIPIGVWPKNRVLKMVGLYWRTILVDGLSPIALGPYTRGLGWTKEQVDVWLVKVRKAYGDAWVHAHMPLYVICGQKPDMGVASRS</sequence>
<dbReference type="OrthoDB" id="184880at2759"/>
<organism evidence="2 3">
    <name type="scientific">Hyaloscypha variabilis (strain UAMH 11265 / GT02V1 / F)</name>
    <name type="common">Meliniomyces variabilis</name>
    <dbReference type="NCBI Taxonomy" id="1149755"/>
    <lineage>
        <taxon>Eukaryota</taxon>
        <taxon>Fungi</taxon>
        <taxon>Dikarya</taxon>
        <taxon>Ascomycota</taxon>
        <taxon>Pezizomycotina</taxon>
        <taxon>Leotiomycetes</taxon>
        <taxon>Helotiales</taxon>
        <taxon>Hyaloscyphaceae</taxon>
        <taxon>Hyaloscypha</taxon>
        <taxon>Hyaloscypha variabilis</taxon>
    </lineage>
</organism>